<dbReference type="AlphaFoldDB" id="A0A3L8DQD1"/>
<dbReference type="PANTHER" id="PTHR13408">
    <property type="entry name" value="DNA-DIRECTED RNA POLYMERASE III"/>
    <property type="match status" value="1"/>
</dbReference>
<evidence type="ECO:0000256" key="3">
    <source>
        <dbReference type="ARBA" id="ARBA00023163"/>
    </source>
</evidence>
<dbReference type="InterPro" id="IPR007811">
    <property type="entry name" value="RPC4"/>
</dbReference>
<evidence type="ECO:0000256" key="2">
    <source>
        <dbReference type="ARBA" id="ARBA00022478"/>
    </source>
</evidence>
<keyword evidence="3" id="KW-0804">Transcription</keyword>
<dbReference type="GO" id="GO:0005666">
    <property type="term" value="C:RNA polymerase III complex"/>
    <property type="evidence" value="ECO:0007669"/>
    <property type="project" value="InterPro"/>
</dbReference>
<protein>
    <recommendedName>
        <fullName evidence="7">DNA-directed RNA polymerase III subunit RPC4</fullName>
    </recommendedName>
</protein>
<evidence type="ECO:0000256" key="4">
    <source>
        <dbReference type="ARBA" id="ARBA00023242"/>
    </source>
</evidence>
<feature type="region of interest" description="Disordered" evidence="5">
    <location>
        <begin position="265"/>
        <end position="293"/>
    </location>
</feature>
<dbReference type="GO" id="GO:0042797">
    <property type="term" value="P:tRNA transcription by RNA polymerase III"/>
    <property type="evidence" value="ECO:0007669"/>
    <property type="project" value="TreeGrafter"/>
</dbReference>
<feature type="compositionally biased region" description="Polar residues" evidence="5">
    <location>
        <begin position="1"/>
        <end position="10"/>
    </location>
</feature>
<dbReference type="PANTHER" id="PTHR13408:SF0">
    <property type="entry name" value="DNA-DIRECTED RNA POLYMERASE III SUBUNIT RPC4"/>
    <property type="match status" value="1"/>
</dbReference>
<evidence type="ECO:0000256" key="5">
    <source>
        <dbReference type="SAM" id="MobiDB-lite"/>
    </source>
</evidence>
<feature type="compositionally biased region" description="Basic and acidic residues" evidence="5">
    <location>
        <begin position="97"/>
        <end position="109"/>
    </location>
</feature>
<gene>
    <name evidence="6" type="ORF">DMN91_004928</name>
</gene>
<reference evidence="6" key="1">
    <citation type="journal article" date="2018" name="Genome Res.">
        <title>The genomic architecture and molecular evolution of ant odorant receptors.</title>
        <authorList>
            <person name="McKenzie S.K."/>
            <person name="Kronauer D.J.C."/>
        </authorList>
    </citation>
    <scope>NUCLEOTIDE SEQUENCE [LARGE SCALE GENOMIC DNA]</scope>
    <source>
        <strain evidence="6">Clonal line C1</strain>
    </source>
</reference>
<feature type="region of interest" description="Disordered" evidence="5">
    <location>
        <begin position="190"/>
        <end position="217"/>
    </location>
</feature>
<dbReference type="EMBL" id="QOIP01000005">
    <property type="protein sequence ID" value="RLU22650.1"/>
    <property type="molecule type" value="Genomic_DNA"/>
</dbReference>
<dbReference type="OrthoDB" id="5836119at2759"/>
<evidence type="ECO:0008006" key="7">
    <source>
        <dbReference type="Google" id="ProtNLM"/>
    </source>
</evidence>
<evidence type="ECO:0000313" key="6">
    <source>
        <dbReference type="EMBL" id="RLU22650.1"/>
    </source>
</evidence>
<accession>A0A3L8DQD1</accession>
<proteinExistence type="predicted"/>
<organism evidence="6">
    <name type="scientific">Ooceraea biroi</name>
    <name type="common">Clonal raider ant</name>
    <name type="synonym">Cerapachys biroi</name>
    <dbReference type="NCBI Taxonomy" id="2015173"/>
    <lineage>
        <taxon>Eukaryota</taxon>
        <taxon>Metazoa</taxon>
        <taxon>Ecdysozoa</taxon>
        <taxon>Arthropoda</taxon>
        <taxon>Hexapoda</taxon>
        <taxon>Insecta</taxon>
        <taxon>Pterygota</taxon>
        <taxon>Neoptera</taxon>
        <taxon>Endopterygota</taxon>
        <taxon>Hymenoptera</taxon>
        <taxon>Apocrita</taxon>
        <taxon>Aculeata</taxon>
        <taxon>Formicoidea</taxon>
        <taxon>Formicidae</taxon>
        <taxon>Dorylinae</taxon>
        <taxon>Ooceraea</taxon>
    </lineage>
</organism>
<feature type="region of interest" description="Disordered" evidence="5">
    <location>
        <begin position="1"/>
        <end position="129"/>
    </location>
</feature>
<reference evidence="6" key="2">
    <citation type="submission" date="2018-07" db="EMBL/GenBank/DDBJ databases">
        <authorList>
            <person name="Mckenzie S.K."/>
            <person name="Kronauer D.J.C."/>
        </authorList>
    </citation>
    <scope>NUCLEOTIDE SEQUENCE</scope>
    <source>
        <strain evidence="6">Clonal line C1</strain>
    </source>
</reference>
<feature type="compositionally biased region" description="Polar residues" evidence="5">
    <location>
        <begin position="42"/>
        <end position="54"/>
    </location>
</feature>
<comment type="caution">
    <text evidence="6">The sequence shown here is derived from an EMBL/GenBank/DDBJ whole genome shotgun (WGS) entry which is preliminary data.</text>
</comment>
<evidence type="ECO:0000256" key="1">
    <source>
        <dbReference type="ARBA" id="ARBA00004123"/>
    </source>
</evidence>
<dbReference type="GO" id="GO:0003677">
    <property type="term" value="F:DNA binding"/>
    <property type="evidence" value="ECO:0007669"/>
    <property type="project" value="InterPro"/>
</dbReference>
<feature type="compositionally biased region" description="Low complexity" evidence="5">
    <location>
        <begin position="23"/>
        <end position="35"/>
    </location>
</feature>
<keyword evidence="2" id="KW-0240">DNA-directed RNA polymerase</keyword>
<dbReference type="Pfam" id="PF05132">
    <property type="entry name" value="RNA_pol_Rpc4"/>
    <property type="match status" value="1"/>
</dbReference>
<name>A0A3L8DQD1_OOCBI</name>
<dbReference type="Proteomes" id="UP000279307">
    <property type="component" value="Chromosome 5"/>
</dbReference>
<sequence length="383" mass="42458">MASDNSTKSTFPADVRVKIEPGTSASSTSFTPSESLPHIKTEPNTQPAPVQRLTSFRVPRDLTLGGNIKLEKPKKVYTPNVNVQRNKNKNEPLPPKVKHELVRNSDRGRGRGRGNRGRGERGRGKPKIIESTGVWSEGIYVPPVSRKYSSDGGSDSVRVRYSEKPKKLNKVTDTDKTKEAETERLMKLVLRNDDSDEDEEADERVQPLSLPRGNQNLSRIKKDKINVENKASDMPDENKARTIPEMIENKSNSYVLIQLPDCLPGSLLESSKEETEPGKSSNSNDDDEDDDNAKAERCTLGTLKEGRLGTLEVLKSGRTRLRIGNMYFSANTGSQLKCRQDLMAVKLDNTASSTSDTVNLGSIDGKLIISPDLSQILEDFDFT</sequence>
<comment type="subcellular location">
    <subcellularLocation>
        <location evidence="1">Nucleus</location>
    </subcellularLocation>
</comment>
<keyword evidence="4" id="KW-0539">Nucleus</keyword>